<sequence length="371" mass="42874">MPILEVEYIKPLEEYCEQTQPCDVPTSFPKLLTLIGNTSEDELDLICRSSLPSFLFQWMVLAKNDNILTEILTHLYLSPQPEVSKLALKALSTQSESDSETRSFLQTLKVPSDSTDSSSELVPFVGRLCGRLAEHVSEMKSLFTESSPSDGTISALSATLPSKSPLLNGNTLLDVLCEGFSLLNSLLINMDNTFEDVYHCLFSSCPDSDQVRLYKEEQKRIRKLQFERVLQPAKQYLQFIFQREEFISNDISSDWDLPTELGFLFARTLYLERDLFEDGVSVETGREEWEVGWLVEKTDEKELGERLEWIREDDVRMKKDDEERWKKRVERGREAGQEDAVERWLTRRIYQTRSEIVEYLILVSEESGMND</sequence>
<comment type="caution">
    <text evidence="1">The sequence shown here is derived from an EMBL/GenBank/DDBJ whole genome shotgun (WGS) entry which is preliminary data.</text>
</comment>
<protein>
    <submittedName>
        <fullName evidence="1">Uncharacterized protein</fullName>
    </submittedName>
</protein>
<gene>
    <name evidence="1" type="ORF">BLNAU_18012</name>
</gene>
<dbReference type="EMBL" id="JARBJD010000211">
    <property type="protein sequence ID" value="KAK2947089.1"/>
    <property type="molecule type" value="Genomic_DNA"/>
</dbReference>
<name>A0ABQ9X5Q2_9EUKA</name>
<keyword evidence="2" id="KW-1185">Reference proteome</keyword>
<dbReference type="Proteomes" id="UP001281761">
    <property type="component" value="Unassembled WGS sequence"/>
</dbReference>
<reference evidence="1 2" key="1">
    <citation type="journal article" date="2022" name="bioRxiv">
        <title>Genomics of Preaxostyla Flagellates Illuminates Evolutionary Transitions and the Path Towards Mitochondrial Loss.</title>
        <authorList>
            <person name="Novak L.V.F."/>
            <person name="Treitli S.C."/>
            <person name="Pyrih J."/>
            <person name="Halakuc P."/>
            <person name="Pipaliya S.V."/>
            <person name="Vacek V."/>
            <person name="Brzon O."/>
            <person name="Soukal P."/>
            <person name="Eme L."/>
            <person name="Dacks J.B."/>
            <person name="Karnkowska A."/>
            <person name="Elias M."/>
            <person name="Hampl V."/>
        </authorList>
    </citation>
    <scope>NUCLEOTIDE SEQUENCE [LARGE SCALE GENOMIC DNA]</scope>
    <source>
        <strain evidence="1">NAU3</strain>
        <tissue evidence="1">Gut</tissue>
    </source>
</reference>
<accession>A0ABQ9X5Q2</accession>
<evidence type="ECO:0000313" key="2">
    <source>
        <dbReference type="Proteomes" id="UP001281761"/>
    </source>
</evidence>
<proteinExistence type="predicted"/>
<organism evidence="1 2">
    <name type="scientific">Blattamonas nauphoetae</name>
    <dbReference type="NCBI Taxonomy" id="2049346"/>
    <lineage>
        <taxon>Eukaryota</taxon>
        <taxon>Metamonada</taxon>
        <taxon>Preaxostyla</taxon>
        <taxon>Oxymonadida</taxon>
        <taxon>Blattamonas</taxon>
    </lineage>
</organism>
<evidence type="ECO:0000313" key="1">
    <source>
        <dbReference type="EMBL" id="KAK2947089.1"/>
    </source>
</evidence>